<evidence type="ECO:0000259" key="11">
    <source>
        <dbReference type="PROSITE" id="PS50928"/>
    </source>
</evidence>
<comment type="subcellular location">
    <subcellularLocation>
        <location evidence="10">Cell inner membrane</location>
        <topology evidence="10">Multi-pass membrane protein</topology>
    </subcellularLocation>
    <subcellularLocation>
        <location evidence="1 9">Cell membrane</location>
        <topology evidence="1 9">Multi-pass membrane protein</topology>
    </subcellularLocation>
</comment>
<keyword evidence="5 10" id="KW-1003">Cell membrane</keyword>
<dbReference type="Gene3D" id="1.10.3720.10">
    <property type="entry name" value="MetI-like"/>
    <property type="match status" value="1"/>
</dbReference>
<feature type="transmembrane region" description="Helical" evidence="9">
    <location>
        <begin position="106"/>
        <end position="124"/>
    </location>
</feature>
<dbReference type="CDD" id="cd06261">
    <property type="entry name" value="TM_PBP2"/>
    <property type="match status" value="1"/>
</dbReference>
<keyword evidence="7 9" id="KW-1133">Transmembrane helix</keyword>
<dbReference type="EMBL" id="SISK01000006">
    <property type="protein sequence ID" value="TBN39970.1"/>
    <property type="molecule type" value="Genomic_DNA"/>
</dbReference>
<evidence type="ECO:0000256" key="4">
    <source>
        <dbReference type="ARBA" id="ARBA00022448"/>
    </source>
</evidence>
<evidence type="ECO:0000256" key="8">
    <source>
        <dbReference type="ARBA" id="ARBA00023136"/>
    </source>
</evidence>
<accession>A0A4V2JC80</accession>
<keyword evidence="6 9" id="KW-0812">Transmembrane</keyword>
<keyword evidence="13" id="KW-1185">Reference proteome</keyword>
<feature type="transmembrane region" description="Helical" evidence="9">
    <location>
        <begin position="210"/>
        <end position="235"/>
    </location>
</feature>
<comment type="caution">
    <text evidence="12">The sequence shown here is derived from an EMBL/GenBank/DDBJ whole genome shotgun (WGS) entry which is preliminary data.</text>
</comment>
<feature type="transmembrane region" description="Helical" evidence="9">
    <location>
        <begin position="7"/>
        <end position="31"/>
    </location>
</feature>
<dbReference type="InterPro" id="IPR000515">
    <property type="entry name" value="MetI-like"/>
</dbReference>
<dbReference type="SUPFAM" id="SSF161098">
    <property type="entry name" value="MetI-like"/>
    <property type="match status" value="1"/>
</dbReference>
<dbReference type="GO" id="GO:0005886">
    <property type="term" value="C:plasma membrane"/>
    <property type="evidence" value="ECO:0007669"/>
    <property type="project" value="UniProtKB-SubCell"/>
</dbReference>
<protein>
    <recommendedName>
        <fullName evidence="3 10">sn-glycerol-3-phosphate transport system permease protein UgpE</fullName>
    </recommendedName>
</protein>
<dbReference type="PROSITE" id="PS50928">
    <property type="entry name" value="ABC_TM1"/>
    <property type="match status" value="1"/>
</dbReference>
<comment type="subunit">
    <text evidence="2 10">The complex is composed of two ATP-binding proteins (UgpC), two transmembrane proteins (UgpA and UgpE) and a solute-binding protein (UgpB).</text>
</comment>
<reference evidence="12 13" key="1">
    <citation type="submission" date="2019-02" db="EMBL/GenBank/DDBJ databases">
        <title>Paracoccus subflavus sp. nov., isolated from marine sediment of the Pacific Ocean.</title>
        <authorList>
            <person name="Zhang G."/>
        </authorList>
    </citation>
    <scope>NUCLEOTIDE SEQUENCE [LARGE SCALE GENOMIC DNA]</scope>
    <source>
        <strain evidence="12 13">GY0581</strain>
    </source>
</reference>
<evidence type="ECO:0000313" key="12">
    <source>
        <dbReference type="EMBL" id="TBN39970.1"/>
    </source>
</evidence>
<dbReference type="Pfam" id="PF00528">
    <property type="entry name" value="BPD_transp_1"/>
    <property type="match status" value="1"/>
</dbReference>
<evidence type="ECO:0000256" key="1">
    <source>
        <dbReference type="ARBA" id="ARBA00004651"/>
    </source>
</evidence>
<dbReference type="PANTHER" id="PTHR43744:SF8">
    <property type="entry name" value="SN-GLYCEROL-3-PHOSPHATE TRANSPORT SYSTEM PERMEASE PROTEIN UGPE"/>
    <property type="match status" value="1"/>
</dbReference>
<comment type="function">
    <text evidence="10">Part of the ABC transporter complex UgpBAEC involved in sn-glycerol-3-phosphate (G3P) import. Probably responsible for the translocation of the substrate across the membrane.</text>
</comment>
<feature type="transmembrane region" description="Helical" evidence="9">
    <location>
        <begin position="69"/>
        <end position="99"/>
    </location>
</feature>
<dbReference type="PANTHER" id="PTHR43744">
    <property type="entry name" value="ABC TRANSPORTER PERMEASE PROTEIN MG189-RELATED-RELATED"/>
    <property type="match status" value="1"/>
</dbReference>
<organism evidence="12 13">
    <name type="scientific">Paracoccus subflavus</name>
    <dbReference type="NCBI Taxonomy" id="2528244"/>
    <lineage>
        <taxon>Bacteria</taxon>
        <taxon>Pseudomonadati</taxon>
        <taxon>Pseudomonadota</taxon>
        <taxon>Alphaproteobacteria</taxon>
        <taxon>Rhodobacterales</taxon>
        <taxon>Paracoccaceae</taxon>
        <taxon>Paracoccus</taxon>
    </lineage>
</organism>
<dbReference type="OrthoDB" id="9815445at2"/>
<evidence type="ECO:0000313" key="13">
    <source>
        <dbReference type="Proteomes" id="UP000293520"/>
    </source>
</evidence>
<feature type="transmembrane region" description="Helical" evidence="9">
    <location>
        <begin position="270"/>
        <end position="291"/>
    </location>
</feature>
<dbReference type="InterPro" id="IPR035906">
    <property type="entry name" value="MetI-like_sf"/>
</dbReference>
<dbReference type="RefSeq" id="WP_130991172.1">
    <property type="nucleotide sequence ID" value="NZ_SISK01000006.1"/>
</dbReference>
<feature type="transmembrane region" description="Helical" evidence="9">
    <location>
        <begin position="168"/>
        <end position="189"/>
    </location>
</feature>
<proteinExistence type="inferred from homology"/>
<evidence type="ECO:0000256" key="7">
    <source>
        <dbReference type="ARBA" id="ARBA00022989"/>
    </source>
</evidence>
<gene>
    <name evidence="10" type="primary">ugpE</name>
    <name evidence="12" type="ORF">EYE42_09975</name>
</gene>
<dbReference type="GO" id="GO:0055085">
    <property type="term" value="P:transmembrane transport"/>
    <property type="evidence" value="ECO:0007669"/>
    <property type="project" value="InterPro"/>
</dbReference>
<keyword evidence="4 9" id="KW-0813">Transport</keyword>
<evidence type="ECO:0000256" key="9">
    <source>
        <dbReference type="RuleBase" id="RU363032"/>
    </source>
</evidence>
<comment type="similarity">
    <text evidence="9">Belongs to the binding-protein-dependent transport system permease family.</text>
</comment>
<evidence type="ECO:0000256" key="6">
    <source>
        <dbReference type="ARBA" id="ARBA00022692"/>
    </source>
</evidence>
<sequence>MIENTRVLNIVTHAILIAALLVMCFPLYVLAVTATLPYERLGEVPKPLVPDTHLTANIREAWVRGNFGIYFLNSLVTATLITLGKIALATITAFALVYFRFPGRTLAFWAIFITLMLPLEVRIVPTYEVVANALLPAQQILEWTGMTWLIGALSGVEVALQWNMINSYWGLTLPLIATATGTFLFRQFYLTVPDELAEAAKLDGAGPMRFFLDVLLPLSRTNIAALAVIMFVAGWNQYLWPLLVTTGPDYRTLTLGLTFLAPDADAVGDWNVTLAGALIVMLPPVLVVVLAQRWFVKGLVNAEK</sequence>
<keyword evidence="10" id="KW-0997">Cell inner membrane</keyword>
<dbReference type="AlphaFoldDB" id="A0A4V2JC80"/>
<evidence type="ECO:0000256" key="2">
    <source>
        <dbReference type="ARBA" id="ARBA00011557"/>
    </source>
</evidence>
<evidence type="ECO:0000256" key="10">
    <source>
        <dbReference type="RuleBase" id="RU363056"/>
    </source>
</evidence>
<dbReference type="Proteomes" id="UP000293520">
    <property type="component" value="Unassembled WGS sequence"/>
</dbReference>
<name>A0A4V2JC80_9RHOB</name>
<evidence type="ECO:0000256" key="5">
    <source>
        <dbReference type="ARBA" id="ARBA00022475"/>
    </source>
</evidence>
<feature type="domain" description="ABC transmembrane type-1" evidence="11">
    <location>
        <begin position="71"/>
        <end position="291"/>
    </location>
</feature>
<evidence type="ECO:0000256" key="3">
    <source>
        <dbReference type="ARBA" id="ARBA00020515"/>
    </source>
</evidence>
<keyword evidence="8 9" id="KW-0472">Membrane</keyword>